<comment type="subcellular location">
    <subcellularLocation>
        <location evidence="1">Virion</location>
    </subcellularLocation>
</comment>
<dbReference type="NCBIfam" id="TIGR01554">
    <property type="entry name" value="major_cap_HK97"/>
    <property type="match status" value="1"/>
</dbReference>
<evidence type="ECO:0000313" key="4">
    <source>
        <dbReference type="EMBL" id="OMD42566.1"/>
    </source>
</evidence>
<accession>A0A1R0Y5N3</accession>
<evidence type="ECO:0000259" key="3">
    <source>
        <dbReference type="Pfam" id="PF05065"/>
    </source>
</evidence>
<reference evidence="4 5" key="1">
    <citation type="submission" date="2016-10" db="EMBL/GenBank/DDBJ databases">
        <title>Paenibacillus species isolates.</title>
        <authorList>
            <person name="Beno S.M."/>
        </authorList>
    </citation>
    <scope>NUCLEOTIDE SEQUENCE [LARGE SCALE GENOMIC DNA]</scope>
    <source>
        <strain evidence="4 5">FSL H7-0710</strain>
    </source>
</reference>
<evidence type="ECO:0000256" key="2">
    <source>
        <dbReference type="SAM" id="Coils"/>
    </source>
</evidence>
<proteinExistence type="predicted"/>
<dbReference type="EMBL" id="MPTC01000004">
    <property type="protein sequence ID" value="OMD42566.1"/>
    <property type="molecule type" value="Genomic_DNA"/>
</dbReference>
<protein>
    <recommendedName>
        <fullName evidence="3">Phage capsid-like C-terminal domain-containing protein</fullName>
    </recommendedName>
</protein>
<feature type="coiled-coil region" evidence="2">
    <location>
        <begin position="34"/>
        <end position="61"/>
    </location>
</feature>
<comment type="caution">
    <text evidence="4">The sequence shown here is derived from an EMBL/GenBank/DDBJ whole genome shotgun (WGS) entry which is preliminary data.</text>
</comment>
<organism evidence="4 5">
    <name type="scientific">Paenibacillus odorifer</name>
    <dbReference type="NCBI Taxonomy" id="189426"/>
    <lineage>
        <taxon>Bacteria</taxon>
        <taxon>Bacillati</taxon>
        <taxon>Bacillota</taxon>
        <taxon>Bacilli</taxon>
        <taxon>Bacillales</taxon>
        <taxon>Paenibacillaceae</taxon>
        <taxon>Paenibacillus</taxon>
    </lineage>
</organism>
<dbReference type="AlphaFoldDB" id="A0A1R0Y5N3"/>
<gene>
    <name evidence="4" type="ORF">BSK52_07085</name>
</gene>
<dbReference type="SUPFAM" id="SSF56563">
    <property type="entry name" value="Major capsid protein gp5"/>
    <property type="match status" value="1"/>
</dbReference>
<dbReference type="InterPro" id="IPR054612">
    <property type="entry name" value="Phage_capsid-like_C"/>
</dbReference>
<keyword evidence="2" id="KW-0175">Coiled coil</keyword>
<evidence type="ECO:0000256" key="1">
    <source>
        <dbReference type="ARBA" id="ARBA00004328"/>
    </source>
</evidence>
<dbReference type="Pfam" id="PF05065">
    <property type="entry name" value="Phage_capsid"/>
    <property type="match status" value="1"/>
</dbReference>
<feature type="domain" description="Phage capsid-like C-terminal" evidence="3">
    <location>
        <begin position="134"/>
        <end position="421"/>
    </location>
</feature>
<dbReference type="OrthoDB" id="411118at2"/>
<name>A0A1R0Y5N3_9BACL</name>
<evidence type="ECO:0000313" key="5">
    <source>
        <dbReference type="Proteomes" id="UP000187439"/>
    </source>
</evidence>
<dbReference type="Proteomes" id="UP000187439">
    <property type="component" value="Unassembled WGS sequence"/>
</dbReference>
<dbReference type="RefSeq" id="WP_076118015.1">
    <property type="nucleotide sequence ID" value="NZ_MPTC01000004.1"/>
</dbReference>
<dbReference type="InterPro" id="IPR024455">
    <property type="entry name" value="Phage_capsid"/>
</dbReference>
<sequence length="423" mass="46326">MLGSFNKQNNDANERLEQIAVRKKEMRSVLQSNAELGKSKLDEIEIELRGLTEEEEEIKQRENRKNLANGINNGTISSRKTGEFTIGGNGRMENQEKITNEQLQQRGASLKDRKPVSFGIEEFTEFRAVTIGSGKLVVPTHTSDTLNQAFNEVSGIVDVVNAIPLTGGESYKKGFIVSNGEGGYTSETGDYASTDPVTDFVTIGKAKITAYSEITDEAYKLPEIMYQDMVRRGIEIALRKKVAKQVILGAGGSNEITGIFNAPDNVIPTSSDLEIAAIDEDTLDKLVFGYGGSEDVEGGTYLFLNKTDLAAFAALRDANGKKFYKISIDQNGNTGTISSEESYSVRYIINSACPALSEVATASDTYCMAYGKPQSYEMPVFSEITVEESRDFKFKSGQICYRGSLWVGGNVASYNGFIRVKKA</sequence>